<evidence type="ECO:0000256" key="4">
    <source>
        <dbReference type="ARBA" id="ARBA00012595"/>
    </source>
</evidence>
<keyword evidence="7 9" id="KW-0326">Glycosidase</keyword>
<evidence type="ECO:0000313" key="14">
    <source>
        <dbReference type="Proteomes" id="UP001497392"/>
    </source>
</evidence>
<evidence type="ECO:0000256" key="9">
    <source>
        <dbReference type="RuleBase" id="RU361134"/>
    </source>
</evidence>
<organism evidence="13 14">
    <name type="scientific">Coccomyxa viridis</name>
    <dbReference type="NCBI Taxonomy" id="1274662"/>
    <lineage>
        <taxon>Eukaryota</taxon>
        <taxon>Viridiplantae</taxon>
        <taxon>Chlorophyta</taxon>
        <taxon>core chlorophytes</taxon>
        <taxon>Trebouxiophyceae</taxon>
        <taxon>Trebouxiophyceae incertae sedis</taxon>
        <taxon>Coccomyxaceae</taxon>
        <taxon>Coccomyxa</taxon>
    </lineage>
</organism>
<protein>
    <recommendedName>
        <fullName evidence="4 9">Alpha-amylase</fullName>
        <ecNumber evidence="4 9">3.2.1.1</ecNumber>
    </recommendedName>
</protein>
<dbReference type="InterPro" id="IPR006046">
    <property type="entry name" value="Alpha_amylase"/>
</dbReference>
<accession>A0ABP1G814</accession>
<dbReference type="Pfam" id="PF00128">
    <property type="entry name" value="Alpha-amylase"/>
    <property type="match status" value="1"/>
</dbReference>
<dbReference type="SUPFAM" id="SSF51445">
    <property type="entry name" value="(Trans)glycosidases"/>
    <property type="match status" value="1"/>
</dbReference>
<evidence type="ECO:0000259" key="11">
    <source>
        <dbReference type="SMART" id="SM00642"/>
    </source>
</evidence>
<feature type="domain" description="Alpha-amylase C-terminal beta-sheet" evidence="12">
    <location>
        <begin position="439"/>
        <end position="504"/>
    </location>
</feature>
<evidence type="ECO:0000259" key="12">
    <source>
        <dbReference type="SMART" id="SM00810"/>
    </source>
</evidence>
<name>A0ABP1G814_9CHLO</name>
<dbReference type="InterPro" id="IPR013780">
    <property type="entry name" value="Glyco_hydro_b"/>
</dbReference>
<evidence type="ECO:0000256" key="8">
    <source>
        <dbReference type="RuleBase" id="RU003615"/>
    </source>
</evidence>
<dbReference type="SUPFAM" id="SSF51011">
    <property type="entry name" value="Glycosyl hydrolase domain"/>
    <property type="match status" value="1"/>
</dbReference>
<dbReference type="PRINTS" id="PR00110">
    <property type="entry name" value="ALPHAAMYLASE"/>
</dbReference>
<evidence type="ECO:0000256" key="7">
    <source>
        <dbReference type="ARBA" id="ARBA00023295"/>
    </source>
</evidence>
<feature type="region of interest" description="Disordered" evidence="10">
    <location>
        <begin position="1"/>
        <end position="33"/>
    </location>
</feature>
<dbReference type="CDD" id="cd11314">
    <property type="entry name" value="AmyAc_arch_bac_plant_AmyA"/>
    <property type="match status" value="1"/>
</dbReference>
<dbReference type="InterPro" id="IPR006047">
    <property type="entry name" value="GH13_cat_dom"/>
</dbReference>
<reference evidence="13 14" key="1">
    <citation type="submission" date="2024-06" db="EMBL/GenBank/DDBJ databases">
        <authorList>
            <person name="Kraege A."/>
            <person name="Thomma B."/>
        </authorList>
    </citation>
    <scope>NUCLEOTIDE SEQUENCE [LARGE SCALE GENOMIC DNA]</scope>
</reference>
<comment type="cofactor">
    <cofactor evidence="2">
        <name>Ca(2+)</name>
        <dbReference type="ChEBI" id="CHEBI:29108"/>
    </cofactor>
</comment>
<dbReference type="Pfam" id="PF07821">
    <property type="entry name" value="Alpha-amyl_C2"/>
    <property type="match status" value="1"/>
</dbReference>
<comment type="similarity">
    <text evidence="3 8">Belongs to the glycosyl hydrolase 13 family.</text>
</comment>
<evidence type="ECO:0000256" key="2">
    <source>
        <dbReference type="ARBA" id="ARBA00001913"/>
    </source>
</evidence>
<dbReference type="EMBL" id="CAXHTA020000018">
    <property type="protein sequence ID" value="CAL5228346.1"/>
    <property type="molecule type" value="Genomic_DNA"/>
</dbReference>
<dbReference type="Gene3D" id="3.20.20.80">
    <property type="entry name" value="Glycosidases"/>
    <property type="match status" value="1"/>
</dbReference>
<gene>
    <name evidence="13" type="primary">g11459</name>
    <name evidence="13" type="ORF">VP750_LOCUS10252</name>
</gene>
<sequence>MDRKGSTGEESRRPLTQLGRRHSPGPLPPYVLERSGSLYTASRSSSQCETLPENAILDTPPGHVSGGPMGNREVLLQGFNWECSHRRDPAWYSVLASRAHEMKDAGITAVWLPPPSASVSTEGYLPGEYECLNSSYGSEKDLRRCIKVLHANGIKAVADVVLNHRCAGKQDSKGRWNQYTGRYAWDAGCICSGDEQYGGTGQPKEGSCFGAAPNVDHSNERVRKDIKQWLSWLRSEIGFDGWRFDFVKGYSGRHVMEYIEGSSPVVVVGEFWNDCVYTNSKLEYNQDAHRQKIIDWCDATGGTAAAFDFTTKAVLQEAVASKEYWRLQDSHGRPPGVLGWWPSRAVTFIDNHDTGSTQAHWPFPAQFLHQGYAYILTHPGTPCLFLDHLWTDGMLKPSLWRRLRSLLQVHAKQGGMTLSSGSMLQPLRTGIFDLLKLRRRLEIHADSQVEIREANEEVYAATVDDKLAMKIGPGAWEPSKAGINVGQKAWLLAVNGPGFMVWEAHF</sequence>
<proteinExistence type="inferred from homology"/>
<evidence type="ECO:0000256" key="5">
    <source>
        <dbReference type="ARBA" id="ARBA00022801"/>
    </source>
</evidence>
<dbReference type="PANTHER" id="PTHR43447">
    <property type="entry name" value="ALPHA-AMYLASE"/>
    <property type="match status" value="1"/>
</dbReference>
<dbReference type="SMART" id="SM00810">
    <property type="entry name" value="Alpha-amyl_C2"/>
    <property type="match status" value="1"/>
</dbReference>
<evidence type="ECO:0000256" key="6">
    <source>
        <dbReference type="ARBA" id="ARBA00023277"/>
    </source>
</evidence>
<evidence type="ECO:0000256" key="1">
    <source>
        <dbReference type="ARBA" id="ARBA00000548"/>
    </source>
</evidence>
<comment type="caution">
    <text evidence="13">The sequence shown here is derived from an EMBL/GenBank/DDBJ whole genome shotgun (WGS) entry which is preliminary data.</text>
</comment>
<dbReference type="Gene3D" id="2.60.40.1180">
    <property type="entry name" value="Golgi alpha-mannosidase II"/>
    <property type="match status" value="1"/>
</dbReference>
<feature type="compositionally biased region" description="Basic and acidic residues" evidence="10">
    <location>
        <begin position="1"/>
        <end position="13"/>
    </location>
</feature>
<dbReference type="InterPro" id="IPR012850">
    <property type="entry name" value="A-amylase_bs_C"/>
</dbReference>
<dbReference type="EC" id="3.2.1.1" evidence="4 9"/>
<dbReference type="InterPro" id="IPR017853">
    <property type="entry name" value="GH"/>
</dbReference>
<dbReference type="Proteomes" id="UP001497392">
    <property type="component" value="Unassembled WGS sequence"/>
</dbReference>
<evidence type="ECO:0000256" key="3">
    <source>
        <dbReference type="ARBA" id="ARBA00008061"/>
    </source>
</evidence>
<keyword evidence="5 9" id="KW-0378">Hydrolase</keyword>
<evidence type="ECO:0000256" key="10">
    <source>
        <dbReference type="SAM" id="MobiDB-lite"/>
    </source>
</evidence>
<keyword evidence="6 9" id="KW-0119">Carbohydrate metabolism</keyword>
<feature type="domain" description="Glycosyl hydrolase family 13 catalytic" evidence="11">
    <location>
        <begin position="73"/>
        <end position="410"/>
    </location>
</feature>
<keyword evidence="14" id="KW-1185">Reference proteome</keyword>
<comment type="catalytic activity">
    <reaction evidence="1 9">
        <text>Endohydrolysis of (1-&gt;4)-alpha-D-glucosidic linkages in polysaccharides containing three or more (1-&gt;4)-alpha-linked D-glucose units.</text>
        <dbReference type="EC" id="3.2.1.1"/>
    </reaction>
</comment>
<dbReference type="SMART" id="SM00642">
    <property type="entry name" value="Aamy"/>
    <property type="match status" value="1"/>
</dbReference>
<evidence type="ECO:0000313" key="13">
    <source>
        <dbReference type="EMBL" id="CAL5228346.1"/>
    </source>
</evidence>